<feature type="domain" description="ABC transporter" evidence="6">
    <location>
        <begin position="3"/>
        <end position="231"/>
    </location>
</feature>
<dbReference type="InterPro" id="IPR027417">
    <property type="entry name" value="P-loop_NTPase"/>
</dbReference>
<reference evidence="7 8" key="1">
    <citation type="journal article" date="2010" name="Proc. Natl. Acad. Sci. U.S.A.">
        <title>Enigmatic, ultrasmall, uncultivated Archaea.</title>
        <authorList>
            <person name="Baker B.J."/>
            <person name="Comolli L.R."/>
            <person name="Dick G.J."/>
            <person name="Hauser L.J."/>
            <person name="Hyatt D."/>
            <person name="Dill B.D."/>
            <person name="Land M.L."/>
            <person name="Verberkmoes N.C."/>
            <person name="Hettich R.L."/>
            <person name="Banfield J.F."/>
        </authorList>
    </citation>
    <scope>NUCLEOTIDE SEQUENCE [LARGE SCALE GENOMIC DNA]</scope>
</reference>
<dbReference type="PROSITE" id="PS00211">
    <property type="entry name" value="ABC_TRANSPORTER_1"/>
    <property type="match status" value="1"/>
</dbReference>
<evidence type="ECO:0000256" key="2">
    <source>
        <dbReference type="ARBA" id="ARBA00022448"/>
    </source>
</evidence>
<gene>
    <name evidence="7" type="ORF">BJBARM4_0032</name>
</gene>
<dbReference type="AlphaFoldDB" id="D2EE99"/>
<dbReference type="GO" id="GO:0016887">
    <property type="term" value="F:ATP hydrolysis activity"/>
    <property type="evidence" value="ECO:0007669"/>
    <property type="project" value="InterPro"/>
</dbReference>
<dbReference type="InterPro" id="IPR003439">
    <property type="entry name" value="ABC_transporter-like_ATP-bd"/>
</dbReference>
<dbReference type="EMBL" id="GG730039">
    <property type="protein sequence ID" value="EEZ93278.1"/>
    <property type="molecule type" value="Genomic_DNA"/>
</dbReference>
<dbReference type="Pfam" id="PF00005">
    <property type="entry name" value="ABC_tran"/>
    <property type="match status" value="1"/>
</dbReference>
<keyword evidence="3" id="KW-0547">Nucleotide-binding</keyword>
<organism evidence="7 8">
    <name type="scientific">Candidatus Parvarchaeum acidiphilum ARMAN-4</name>
    <dbReference type="NCBI Taxonomy" id="662760"/>
    <lineage>
        <taxon>Archaea</taxon>
        <taxon>Candidatus Parvarchaeota</taxon>
        <taxon>Candidatus Parvarchaeum</taxon>
    </lineage>
</organism>
<accession>D2EE99</accession>
<dbReference type="CDD" id="cd03230">
    <property type="entry name" value="ABC_DR_subfamily_A"/>
    <property type="match status" value="1"/>
</dbReference>
<feature type="coiled-coil region" evidence="5">
    <location>
        <begin position="208"/>
        <end position="235"/>
    </location>
</feature>
<evidence type="ECO:0000313" key="8">
    <source>
        <dbReference type="Proteomes" id="UP000009375"/>
    </source>
</evidence>
<keyword evidence="4" id="KW-0067">ATP-binding</keyword>
<dbReference type="Proteomes" id="UP000009375">
    <property type="component" value="Unassembled WGS sequence"/>
</dbReference>
<keyword evidence="5" id="KW-0175">Coiled coil</keyword>
<dbReference type="PANTHER" id="PTHR42711:SF5">
    <property type="entry name" value="ABC TRANSPORTER ATP-BINDING PROTEIN NATA"/>
    <property type="match status" value="1"/>
</dbReference>
<protein>
    <submittedName>
        <fullName evidence="7">ABC transporter related protein</fullName>
    </submittedName>
</protein>
<evidence type="ECO:0000256" key="4">
    <source>
        <dbReference type="ARBA" id="ARBA00022840"/>
    </source>
</evidence>
<dbReference type="GO" id="GO:0005524">
    <property type="term" value="F:ATP binding"/>
    <property type="evidence" value="ECO:0007669"/>
    <property type="project" value="UniProtKB-KW"/>
</dbReference>
<dbReference type="PROSITE" id="PS50893">
    <property type="entry name" value="ABC_TRANSPORTER_2"/>
    <property type="match status" value="1"/>
</dbReference>
<dbReference type="InterPro" id="IPR050763">
    <property type="entry name" value="ABC_transporter_ATP-binding"/>
</dbReference>
<dbReference type="InterPro" id="IPR017871">
    <property type="entry name" value="ABC_transporter-like_CS"/>
</dbReference>
<name>D2EE99_PARA4</name>
<dbReference type="PANTHER" id="PTHR42711">
    <property type="entry name" value="ABC TRANSPORTER ATP-BINDING PROTEIN"/>
    <property type="match status" value="1"/>
</dbReference>
<dbReference type="Gene3D" id="3.40.50.300">
    <property type="entry name" value="P-loop containing nucleotide triphosphate hydrolases"/>
    <property type="match status" value="1"/>
</dbReference>
<evidence type="ECO:0000259" key="6">
    <source>
        <dbReference type="PROSITE" id="PS50893"/>
    </source>
</evidence>
<proteinExistence type="inferred from homology"/>
<evidence type="ECO:0000256" key="5">
    <source>
        <dbReference type="SAM" id="Coils"/>
    </source>
</evidence>
<sequence>MEIKVNNLTKRYPSKLALDNISFYHKGKGVIGYLGPNGAGKTTTFKILAGLLKPTSGSVFIDGFDVTKNLKKVLLNVGAVIESPEPDKFQTIKEALTMSGEFRGLSKEDINHQIDKYGKLLELPPLNLRTGRLSKGQRQRVSLVAALIPEPSILLLDEPTSGLDPAERIKFKKLILSLKKDRLILISSHVIQEIKEVCDEIIFINNGKLLKEDSVKNLQKKYKDLERAYLKIVGD</sequence>
<keyword evidence="2" id="KW-0813">Transport</keyword>
<comment type="similarity">
    <text evidence="1">Belongs to the ABC transporter superfamily.</text>
</comment>
<evidence type="ECO:0000256" key="3">
    <source>
        <dbReference type="ARBA" id="ARBA00022741"/>
    </source>
</evidence>
<dbReference type="InterPro" id="IPR003593">
    <property type="entry name" value="AAA+_ATPase"/>
</dbReference>
<dbReference type="SUPFAM" id="SSF52540">
    <property type="entry name" value="P-loop containing nucleoside triphosphate hydrolases"/>
    <property type="match status" value="1"/>
</dbReference>
<evidence type="ECO:0000313" key="7">
    <source>
        <dbReference type="EMBL" id="EEZ93278.1"/>
    </source>
</evidence>
<dbReference type="SMART" id="SM00382">
    <property type="entry name" value="AAA"/>
    <property type="match status" value="1"/>
</dbReference>
<evidence type="ECO:0000256" key="1">
    <source>
        <dbReference type="ARBA" id="ARBA00005417"/>
    </source>
</evidence>